<name>A0ACC1BDP1_9ROSI</name>
<sequence>MQIFILHYLRKYHGTSKAMGKSVSRRMKMGHLLVLSQFSSKTISSKRNMHGT</sequence>
<dbReference type="Proteomes" id="UP001164250">
    <property type="component" value="Chromosome 5"/>
</dbReference>
<gene>
    <name evidence="1" type="ORF">Patl1_28091</name>
</gene>
<reference evidence="2" key="1">
    <citation type="journal article" date="2023" name="G3 (Bethesda)">
        <title>Genome assembly and association tests identify interacting loci associated with vigor, precocity, and sex in interspecific pistachio rootstocks.</title>
        <authorList>
            <person name="Palmer W."/>
            <person name="Jacygrad E."/>
            <person name="Sagayaradj S."/>
            <person name="Cavanaugh K."/>
            <person name="Han R."/>
            <person name="Bertier L."/>
            <person name="Beede B."/>
            <person name="Kafkas S."/>
            <person name="Golino D."/>
            <person name="Preece J."/>
            <person name="Michelmore R."/>
        </authorList>
    </citation>
    <scope>NUCLEOTIDE SEQUENCE [LARGE SCALE GENOMIC DNA]</scope>
</reference>
<proteinExistence type="predicted"/>
<comment type="caution">
    <text evidence="1">The sequence shown here is derived from an EMBL/GenBank/DDBJ whole genome shotgun (WGS) entry which is preliminary data.</text>
</comment>
<accession>A0ACC1BDP1</accession>
<evidence type="ECO:0000313" key="2">
    <source>
        <dbReference type="Proteomes" id="UP001164250"/>
    </source>
</evidence>
<keyword evidence="2" id="KW-1185">Reference proteome</keyword>
<evidence type="ECO:0000313" key="1">
    <source>
        <dbReference type="EMBL" id="KAJ0097062.1"/>
    </source>
</evidence>
<protein>
    <submittedName>
        <fullName evidence="1">Uncharacterized protein</fullName>
    </submittedName>
</protein>
<organism evidence="1 2">
    <name type="scientific">Pistacia atlantica</name>
    <dbReference type="NCBI Taxonomy" id="434234"/>
    <lineage>
        <taxon>Eukaryota</taxon>
        <taxon>Viridiplantae</taxon>
        <taxon>Streptophyta</taxon>
        <taxon>Embryophyta</taxon>
        <taxon>Tracheophyta</taxon>
        <taxon>Spermatophyta</taxon>
        <taxon>Magnoliopsida</taxon>
        <taxon>eudicotyledons</taxon>
        <taxon>Gunneridae</taxon>
        <taxon>Pentapetalae</taxon>
        <taxon>rosids</taxon>
        <taxon>malvids</taxon>
        <taxon>Sapindales</taxon>
        <taxon>Anacardiaceae</taxon>
        <taxon>Pistacia</taxon>
    </lineage>
</organism>
<dbReference type="EMBL" id="CM047901">
    <property type="protein sequence ID" value="KAJ0097062.1"/>
    <property type="molecule type" value="Genomic_DNA"/>
</dbReference>